<dbReference type="Proteomes" id="UP001281147">
    <property type="component" value="Unassembled WGS sequence"/>
</dbReference>
<comment type="caution">
    <text evidence="1">The sequence shown here is derived from an EMBL/GenBank/DDBJ whole genome shotgun (WGS) entry which is preliminary data.</text>
</comment>
<gene>
    <name evidence="1" type="ORF">LTR37_012118</name>
</gene>
<evidence type="ECO:0000313" key="2">
    <source>
        <dbReference type="Proteomes" id="UP001281147"/>
    </source>
</evidence>
<reference evidence="1" key="1">
    <citation type="submission" date="2023-07" db="EMBL/GenBank/DDBJ databases">
        <title>Black Yeasts Isolated from many extreme environments.</title>
        <authorList>
            <person name="Coleine C."/>
            <person name="Stajich J.E."/>
            <person name="Selbmann L."/>
        </authorList>
    </citation>
    <scope>NUCLEOTIDE SEQUENCE</scope>
    <source>
        <strain evidence="1">CCFEE 5714</strain>
    </source>
</reference>
<evidence type="ECO:0000313" key="1">
    <source>
        <dbReference type="EMBL" id="KAK3707476.1"/>
    </source>
</evidence>
<name>A0ACC3N062_9PEZI</name>
<proteinExistence type="predicted"/>
<protein>
    <submittedName>
        <fullName evidence="1">Uncharacterized protein</fullName>
    </submittedName>
</protein>
<organism evidence="1 2">
    <name type="scientific">Vermiconidia calcicola</name>
    <dbReference type="NCBI Taxonomy" id="1690605"/>
    <lineage>
        <taxon>Eukaryota</taxon>
        <taxon>Fungi</taxon>
        <taxon>Dikarya</taxon>
        <taxon>Ascomycota</taxon>
        <taxon>Pezizomycotina</taxon>
        <taxon>Dothideomycetes</taxon>
        <taxon>Dothideomycetidae</taxon>
        <taxon>Mycosphaerellales</taxon>
        <taxon>Extremaceae</taxon>
        <taxon>Vermiconidia</taxon>
    </lineage>
</organism>
<dbReference type="EMBL" id="JAUTXU010000110">
    <property type="protein sequence ID" value="KAK3707476.1"/>
    <property type="molecule type" value="Genomic_DNA"/>
</dbReference>
<keyword evidence="2" id="KW-1185">Reference proteome</keyword>
<sequence>MADSAPTFRALITSFTDFLTVATHTILYERNIYPQTSFLSARKYNFPVRQNRHPKVCEWINDAVAAVETELLKGTVERVAVVVYTMNNKPTERFMFDVSRFPVVSASELDTPLERTIPNGEKVPVLPQVDMEEQFRATMSKLAGCSSTLKLLPKGSTFTLAIELKGSGTAPIGHPQPWMPVQAQAQNGSTHDTEIAIKPVRAVAAGDMAFETWIEQSRGVQSGETLLRKWMGRQYYAAYDAERPQNRVASMPTSTA</sequence>
<accession>A0ACC3N062</accession>